<gene>
    <name evidence="6" type="ORF">Ocin01_05962</name>
</gene>
<dbReference type="EC" id="6.2.1.3" evidence="4"/>
<keyword evidence="2" id="KW-0276">Fatty acid metabolism</keyword>
<dbReference type="OrthoDB" id="3633556at2759"/>
<protein>
    <recommendedName>
        <fullName evidence="4">long-chain-fatty-acid--CoA ligase</fullName>
        <ecNumber evidence="4">6.2.1.3</ecNumber>
    </recommendedName>
</protein>
<evidence type="ECO:0000256" key="1">
    <source>
        <dbReference type="ARBA" id="ARBA00022598"/>
    </source>
</evidence>
<dbReference type="InterPro" id="IPR000873">
    <property type="entry name" value="AMP-dep_synth/lig_dom"/>
</dbReference>
<dbReference type="InterPro" id="IPR042099">
    <property type="entry name" value="ANL_N_sf"/>
</dbReference>
<dbReference type="STRING" id="48709.A0A1D2N625"/>
<evidence type="ECO:0000256" key="2">
    <source>
        <dbReference type="ARBA" id="ARBA00022832"/>
    </source>
</evidence>
<reference evidence="6 7" key="1">
    <citation type="journal article" date="2016" name="Genome Biol. Evol.">
        <title>Gene Family Evolution Reflects Adaptation to Soil Environmental Stressors in the Genome of the Collembolan Orchesella cincta.</title>
        <authorList>
            <person name="Faddeeva-Vakhrusheva A."/>
            <person name="Derks M.F."/>
            <person name="Anvar S.Y."/>
            <person name="Agamennone V."/>
            <person name="Suring W."/>
            <person name="Smit S."/>
            <person name="van Straalen N.M."/>
            <person name="Roelofs D."/>
        </authorList>
    </citation>
    <scope>NUCLEOTIDE SEQUENCE [LARGE SCALE GENOMIC DNA]</scope>
    <source>
        <tissue evidence="6">Mixed pool</tissue>
    </source>
</reference>
<sequence>MYEKLREIGRQNKGLKLKLGNWAKEQGNLYNESKLRGDSNPGSFQFKLANALILSNIRKALGLSRSTLNISAAAPISVEILEYFMSLNIIVVEAYGLSECSGPHCMGVETLGRVRFGSIGMPLDSNSTKLDKLIENGQGELCLGGRHICMGYLNQEKKTKNAIDNEGWLHTEDVGYVDHDGYVFITGRIKELLITAGGENVAPVPIEDNIKSVLPFISNAMVIGDKLKFLSVLITIKSDINLDTQEPQQKLLPVSKAWIETHGSCKVATIKDVREEIYTKKNKKLIRAIESGLSLANAKSVSRATKVRKWFILPKDFSIPGGELGPTLKLKRSVVLDKYKDVIDELYKEEDSQEGYDVLG</sequence>
<evidence type="ECO:0000256" key="3">
    <source>
        <dbReference type="ARBA" id="ARBA00023098"/>
    </source>
</evidence>
<dbReference type="GO" id="GO:0004467">
    <property type="term" value="F:long-chain fatty acid-CoA ligase activity"/>
    <property type="evidence" value="ECO:0007669"/>
    <property type="project" value="UniProtKB-EC"/>
</dbReference>
<keyword evidence="1 6" id="KW-0436">Ligase</keyword>
<dbReference type="PANTHER" id="PTHR43272">
    <property type="entry name" value="LONG-CHAIN-FATTY-ACID--COA LIGASE"/>
    <property type="match status" value="1"/>
</dbReference>
<dbReference type="Gene3D" id="3.40.50.12780">
    <property type="entry name" value="N-terminal domain of ligase-like"/>
    <property type="match status" value="1"/>
</dbReference>
<dbReference type="SUPFAM" id="SSF56801">
    <property type="entry name" value="Acetyl-CoA synthetase-like"/>
    <property type="match status" value="1"/>
</dbReference>
<dbReference type="GO" id="GO:0016020">
    <property type="term" value="C:membrane"/>
    <property type="evidence" value="ECO:0007669"/>
    <property type="project" value="TreeGrafter"/>
</dbReference>
<dbReference type="GO" id="GO:0005783">
    <property type="term" value="C:endoplasmic reticulum"/>
    <property type="evidence" value="ECO:0007669"/>
    <property type="project" value="TreeGrafter"/>
</dbReference>
<dbReference type="AlphaFoldDB" id="A0A1D2N625"/>
<evidence type="ECO:0000313" key="7">
    <source>
        <dbReference type="Proteomes" id="UP000094527"/>
    </source>
</evidence>
<evidence type="ECO:0000313" key="6">
    <source>
        <dbReference type="EMBL" id="ODN00704.1"/>
    </source>
</evidence>
<organism evidence="6 7">
    <name type="scientific">Orchesella cincta</name>
    <name type="common">Springtail</name>
    <name type="synonym">Podura cincta</name>
    <dbReference type="NCBI Taxonomy" id="48709"/>
    <lineage>
        <taxon>Eukaryota</taxon>
        <taxon>Metazoa</taxon>
        <taxon>Ecdysozoa</taxon>
        <taxon>Arthropoda</taxon>
        <taxon>Hexapoda</taxon>
        <taxon>Collembola</taxon>
        <taxon>Entomobryomorpha</taxon>
        <taxon>Entomobryoidea</taxon>
        <taxon>Orchesellidae</taxon>
        <taxon>Orchesellinae</taxon>
        <taxon>Orchesella</taxon>
    </lineage>
</organism>
<dbReference type="EMBL" id="LJIJ01000190">
    <property type="protein sequence ID" value="ODN00704.1"/>
    <property type="molecule type" value="Genomic_DNA"/>
</dbReference>
<feature type="domain" description="AMP-dependent synthetase/ligase" evidence="5">
    <location>
        <begin position="64"/>
        <end position="153"/>
    </location>
</feature>
<dbReference type="OMA" id="CANIVQW"/>
<dbReference type="Pfam" id="PF00501">
    <property type="entry name" value="AMP-binding"/>
    <property type="match status" value="1"/>
</dbReference>
<proteinExistence type="predicted"/>
<dbReference type="Pfam" id="PF23562">
    <property type="entry name" value="AMP-binding_C_3"/>
    <property type="match status" value="1"/>
</dbReference>
<evidence type="ECO:0000259" key="5">
    <source>
        <dbReference type="Pfam" id="PF00501"/>
    </source>
</evidence>
<dbReference type="PANTHER" id="PTHR43272:SF32">
    <property type="entry name" value="AMP-DEPENDENT SYNTHETASE_LIGASE DOMAIN-CONTAINING PROTEIN"/>
    <property type="match status" value="1"/>
</dbReference>
<keyword evidence="3" id="KW-0443">Lipid metabolism</keyword>
<evidence type="ECO:0000256" key="4">
    <source>
        <dbReference type="ARBA" id="ARBA00026121"/>
    </source>
</evidence>
<accession>A0A1D2N625</accession>
<name>A0A1D2N625_ORCCI</name>
<keyword evidence="7" id="KW-1185">Reference proteome</keyword>
<dbReference type="Proteomes" id="UP000094527">
    <property type="component" value="Unassembled WGS sequence"/>
</dbReference>
<comment type="caution">
    <text evidence="6">The sequence shown here is derived from an EMBL/GenBank/DDBJ whole genome shotgun (WGS) entry which is preliminary data.</text>
</comment>